<organism evidence="2 3">
    <name type="scientific">Solanum commersonii</name>
    <name type="common">Commerson's wild potato</name>
    <name type="synonym">Commerson's nightshade</name>
    <dbReference type="NCBI Taxonomy" id="4109"/>
    <lineage>
        <taxon>Eukaryota</taxon>
        <taxon>Viridiplantae</taxon>
        <taxon>Streptophyta</taxon>
        <taxon>Embryophyta</taxon>
        <taxon>Tracheophyta</taxon>
        <taxon>Spermatophyta</taxon>
        <taxon>Magnoliopsida</taxon>
        <taxon>eudicotyledons</taxon>
        <taxon>Gunneridae</taxon>
        <taxon>Pentapetalae</taxon>
        <taxon>asterids</taxon>
        <taxon>lamiids</taxon>
        <taxon>Solanales</taxon>
        <taxon>Solanaceae</taxon>
        <taxon>Solanoideae</taxon>
        <taxon>Solaneae</taxon>
        <taxon>Solanum</taxon>
    </lineage>
</organism>
<keyword evidence="3" id="KW-1185">Reference proteome</keyword>
<dbReference type="AlphaFoldDB" id="A0A9J5WZE0"/>
<feature type="non-terminal residue" evidence="2">
    <location>
        <position position="1"/>
    </location>
</feature>
<gene>
    <name evidence="2" type="ORF">H5410_050985</name>
</gene>
<evidence type="ECO:0000313" key="3">
    <source>
        <dbReference type="Proteomes" id="UP000824120"/>
    </source>
</evidence>
<comment type="caution">
    <text evidence="2">The sequence shown here is derived from an EMBL/GenBank/DDBJ whole genome shotgun (WGS) entry which is preliminary data.</text>
</comment>
<name>A0A9J5WZE0_SOLCO</name>
<proteinExistence type="predicted"/>
<feature type="region of interest" description="Disordered" evidence="1">
    <location>
        <begin position="32"/>
        <end position="61"/>
    </location>
</feature>
<accession>A0A9J5WZE0</accession>
<sequence>MPSQNESIQHYPKVACLISIMARRRIDLGLRRAAPTDTSPDVNVDSVPVETPSPTPASEPSFDVRATRLERSVLGIIDSAILAALTPLQIVVDALTARFIACDSRKGDTSEMAFLKAEIASLRKDIDYLKSTDFTSFIEKKHDKD</sequence>
<evidence type="ECO:0000256" key="1">
    <source>
        <dbReference type="SAM" id="MobiDB-lite"/>
    </source>
</evidence>
<evidence type="ECO:0008006" key="4">
    <source>
        <dbReference type="Google" id="ProtNLM"/>
    </source>
</evidence>
<reference evidence="2 3" key="1">
    <citation type="submission" date="2020-09" db="EMBL/GenBank/DDBJ databases">
        <title>De no assembly of potato wild relative species, Solanum commersonii.</title>
        <authorList>
            <person name="Cho K."/>
        </authorList>
    </citation>
    <scope>NUCLEOTIDE SEQUENCE [LARGE SCALE GENOMIC DNA]</scope>
    <source>
        <strain evidence="2">LZ3.2</strain>
        <tissue evidence="2">Leaf</tissue>
    </source>
</reference>
<dbReference type="EMBL" id="JACXVP010000010">
    <property type="protein sequence ID" value="KAG5580358.1"/>
    <property type="molecule type" value="Genomic_DNA"/>
</dbReference>
<evidence type="ECO:0000313" key="2">
    <source>
        <dbReference type="EMBL" id="KAG5580358.1"/>
    </source>
</evidence>
<protein>
    <recommendedName>
        <fullName evidence="4">Polyprotein protein</fullName>
    </recommendedName>
</protein>
<dbReference type="Proteomes" id="UP000824120">
    <property type="component" value="Chromosome 10"/>
</dbReference>